<dbReference type="EMBL" id="DVNO01000016">
    <property type="protein sequence ID" value="HIU65411.1"/>
    <property type="molecule type" value="Genomic_DNA"/>
</dbReference>
<evidence type="ECO:0000313" key="2">
    <source>
        <dbReference type="Proteomes" id="UP000824142"/>
    </source>
</evidence>
<evidence type="ECO:0000313" key="1">
    <source>
        <dbReference type="EMBL" id="HIU65411.1"/>
    </source>
</evidence>
<accession>A0A9D1MS22</accession>
<reference evidence="1" key="1">
    <citation type="submission" date="2020-10" db="EMBL/GenBank/DDBJ databases">
        <authorList>
            <person name="Gilroy R."/>
        </authorList>
    </citation>
    <scope>NUCLEOTIDE SEQUENCE</scope>
    <source>
        <strain evidence="1">CHK136-897</strain>
    </source>
</reference>
<organism evidence="1 2">
    <name type="scientific">Candidatus Enterousia avicola</name>
    <dbReference type="NCBI Taxonomy" id="2840787"/>
    <lineage>
        <taxon>Bacteria</taxon>
        <taxon>Pseudomonadati</taxon>
        <taxon>Pseudomonadota</taxon>
        <taxon>Alphaproteobacteria</taxon>
        <taxon>Candidatus Enterousia</taxon>
    </lineage>
</organism>
<name>A0A9D1MS22_9PROT</name>
<sequence length="69" mass="7643">MSDIKQQIFSELNAVEEAAARLRSVAVNAGKQTDLEVAILTEQVKGLRERNAKATDMVDRAISILKKMK</sequence>
<proteinExistence type="predicted"/>
<reference evidence="1" key="2">
    <citation type="journal article" date="2021" name="PeerJ">
        <title>Extensive microbial diversity within the chicken gut microbiome revealed by metagenomics and culture.</title>
        <authorList>
            <person name="Gilroy R."/>
            <person name="Ravi A."/>
            <person name="Getino M."/>
            <person name="Pursley I."/>
            <person name="Horton D.L."/>
            <person name="Alikhan N.F."/>
            <person name="Baker D."/>
            <person name="Gharbi K."/>
            <person name="Hall N."/>
            <person name="Watson M."/>
            <person name="Adriaenssens E.M."/>
            <person name="Foster-Nyarko E."/>
            <person name="Jarju S."/>
            <person name="Secka A."/>
            <person name="Antonio M."/>
            <person name="Oren A."/>
            <person name="Chaudhuri R.R."/>
            <person name="La Ragione R."/>
            <person name="Hildebrand F."/>
            <person name="Pallen M.J."/>
        </authorList>
    </citation>
    <scope>NUCLEOTIDE SEQUENCE</scope>
    <source>
        <strain evidence="1">CHK136-897</strain>
    </source>
</reference>
<dbReference type="Proteomes" id="UP000824142">
    <property type="component" value="Unassembled WGS sequence"/>
</dbReference>
<protein>
    <submittedName>
        <fullName evidence="1">Uncharacterized protein</fullName>
    </submittedName>
</protein>
<comment type="caution">
    <text evidence="1">The sequence shown here is derived from an EMBL/GenBank/DDBJ whole genome shotgun (WGS) entry which is preliminary data.</text>
</comment>
<dbReference type="AlphaFoldDB" id="A0A9D1MS22"/>
<gene>
    <name evidence="1" type="ORF">IAC63_02100</name>
</gene>